<gene>
    <name evidence="3" type="ORF">M9Y10_038149</name>
</gene>
<comment type="caution">
    <text evidence="3">The sequence shown here is derived from an EMBL/GenBank/DDBJ whole genome shotgun (WGS) entry which is preliminary data.</text>
</comment>
<keyword evidence="2" id="KW-0472">Membrane</keyword>
<evidence type="ECO:0000313" key="3">
    <source>
        <dbReference type="EMBL" id="KAK8887111.1"/>
    </source>
</evidence>
<reference evidence="3 4" key="1">
    <citation type="submission" date="2024-04" db="EMBL/GenBank/DDBJ databases">
        <title>Tritrichomonas musculus Genome.</title>
        <authorList>
            <person name="Alves-Ferreira E."/>
            <person name="Grigg M."/>
            <person name="Lorenzi H."/>
            <person name="Galac M."/>
        </authorList>
    </citation>
    <scope>NUCLEOTIDE SEQUENCE [LARGE SCALE GENOMIC DNA]</scope>
    <source>
        <strain evidence="3 4">EAF2021</strain>
    </source>
</reference>
<keyword evidence="4" id="KW-1185">Reference proteome</keyword>
<organism evidence="3 4">
    <name type="scientific">Tritrichomonas musculus</name>
    <dbReference type="NCBI Taxonomy" id="1915356"/>
    <lineage>
        <taxon>Eukaryota</taxon>
        <taxon>Metamonada</taxon>
        <taxon>Parabasalia</taxon>
        <taxon>Tritrichomonadida</taxon>
        <taxon>Tritrichomonadidae</taxon>
        <taxon>Tritrichomonas</taxon>
    </lineage>
</organism>
<dbReference type="Proteomes" id="UP001470230">
    <property type="component" value="Unassembled WGS sequence"/>
</dbReference>
<keyword evidence="2" id="KW-1133">Transmembrane helix</keyword>
<feature type="compositionally biased region" description="Polar residues" evidence="1">
    <location>
        <begin position="359"/>
        <end position="371"/>
    </location>
</feature>
<dbReference type="Gene3D" id="3.80.10.10">
    <property type="entry name" value="Ribonuclease Inhibitor"/>
    <property type="match status" value="1"/>
</dbReference>
<proteinExistence type="predicted"/>
<keyword evidence="2" id="KW-0812">Transmembrane</keyword>
<evidence type="ECO:0008006" key="5">
    <source>
        <dbReference type="Google" id="ProtNLM"/>
    </source>
</evidence>
<dbReference type="SUPFAM" id="SSF52058">
    <property type="entry name" value="L domain-like"/>
    <property type="match status" value="1"/>
</dbReference>
<evidence type="ECO:0000256" key="1">
    <source>
        <dbReference type="SAM" id="MobiDB-lite"/>
    </source>
</evidence>
<feature type="compositionally biased region" description="Basic and acidic residues" evidence="1">
    <location>
        <begin position="298"/>
        <end position="312"/>
    </location>
</feature>
<accession>A0ABR2K7L4</accession>
<evidence type="ECO:0000256" key="2">
    <source>
        <dbReference type="SAM" id="Phobius"/>
    </source>
</evidence>
<feature type="compositionally biased region" description="Polar residues" evidence="1">
    <location>
        <begin position="283"/>
        <end position="297"/>
    </location>
</feature>
<protein>
    <recommendedName>
        <fullName evidence="5">Surface antigen BspA-like</fullName>
    </recommendedName>
</protein>
<feature type="compositionally biased region" description="Basic and acidic residues" evidence="1">
    <location>
        <begin position="334"/>
        <end position="358"/>
    </location>
</feature>
<name>A0ABR2K7L4_9EUKA</name>
<dbReference type="EMBL" id="JAPFFF010000006">
    <property type="protein sequence ID" value="KAK8887111.1"/>
    <property type="molecule type" value="Genomic_DNA"/>
</dbReference>
<sequence>MRIKNNTFAGCTNLKSIKVRFGYSTSSDNFEIDECFSLGNYNNAYYSFSKYTGNLTIYGSGNFDFSDNSQFEPFKHLIENLIVEEGIAGLGGVFIQNATSLKSVELCESLNTIRSLLFRGCSSLTTVYIPKNVKSIEDDAFMDCQSLESIEVSNENTNFISENGVLYSNSNDKKTLRNYPAGRKSSSFTVPSDVSIIDSYAFNYCNNLVSIEINQIESIHSSAFYYCSKLSSMTYFGSHATSNSQAFYSCDQLDHVNVLSNYLNKTFYGKNIKIIEIQSSNEIDESQPSSYEDIQSSKTDENIEPTSEKVEDIESSSEIDESQPSSYEDIQSSKTDENIESSSEKVEDIESSSEKVDDTQISSFIENTNSIDTDESKSVVQEETSNKDDHSSSIEIIDSTINNEDSSSSSDFIIPVETAEPTPSEVIVEIDVPNDANDAELDKKLKEQFDKLSNNYDKDVNKVVFVSSSKIEFNSNLTDDQFIKMNRNDAQINYKGGNMNLVLDNSNKITISVDKENANISLKGEGEINFEQTDSNVDSISITKSSNINGSVKITVAEKVNQLIIDSIKFESKSSILIQKENNENPVHFSIKNIETTSNSVASISNVTVFDSLNLITLHLKMQLLNSIFFQGNFNNPPNKLVLNKLENSKDIHLLLNQEYTFVTGMFDDNQCEKWLESIDYGNTDFNTKNCLVNQLLSGENKKIVMKVTNSDKKGNKLSGGQIAGIVIGCIAGVAIIAVAIFFIIKRKKSMESDNEDSVNDDPTDL</sequence>
<evidence type="ECO:0000313" key="4">
    <source>
        <dbReference type="Proteomes" id="UP001470230"/>
    </source>
</evidence>
<feature type="transmembrane region" description="Helical" evidence="2">
    <location>
        <begin position="723"/>
        <end position="745"/>
    </location>
</feature>
<feature type="region of interest" description="Disordered" evidence="1">
    <location>
        <begin position="283"/>
        <end position="393"/>
    </location>
</feature>
<dbReference type="Pfam" id="PF13306">
    <property type="entry name" value="LRR_5"/>
    <property type="match status" value="2"/>
</dbReference>
<dbReference type="InterPro" id="IPR032675">
    <property type="entry name" value="LRR_dom_sf"/>
</dbReference>
<dbReference type="InterPro" id="IPR026906">
    <property type="entry name" value="LRR_5"/>
</dbReference>